<dbReference type="Proteomes" id="UP000648182">
    <property type="component" value="Unassembled WGS sequence"/>
</dbReference>
<protein>
    <submittedName>
        <fullName evidence="1">Phage portal protein</fullName>
    </submittedName>
</protein>
<gene>
    <name evidence="1" type="ORF">H9631_20630</name>
</gene>
<reference evidence="1 2" key="1">
    <citation type="submission" date="2020-08" db="EMBL/GenBank/DDBJ databases">
        <title>A Genomic Blueprint of the Chicken Gut Microbiome.</title>
        <authorList>
            <person name="Gilroy R."/>
            <person name="Ravi A."/>
            <person name="Getino M."/>
            <person name="Pursley I."/>
            <person name="Horton D.L."/>
            <person name="Alikhan N.-F."/>
            <person name="Baker D."/>
            <person name="Gharbi K."/>
            <person name="Hall N."/>
            <person name="Watson M."/>
            <person name="Adriaenssens E.M."/>
            <person name="Foster-Nyarko E."/>
            <person name="Jarju S."/>
            <person name="Secka A."/>
            <person name="Antonio M."/>
            <person name="Oren A."/>
            <person name="Chaudhuri R."/>
            <person name="La Ragione R.M."/>
            <person name="Hildebrand F."/>
            <person name="Pallen M.J."/>
        </authorList>
    </citation>
    <scope>NUCLEOTIDE SEQUENCE [LARGE SCALE GENOMIC DNA]</scope>
    <source>
        <strain evidence="1 2">Sa1BUA2</strain>
    </source>
</reference>
<accession>A0ABR8VRS9</accession>
<name>A0ABR8VRS9_9BACI</name>
<evidence type="ECO:0000313" key="1">
    <source>
        <dbReference type="EMBL" id="MBD8007452.1"/>
    </source>
</evidence>
<organism evidence="1 2">
    <name type="scientific">Bacillus norwichensis</name>
    <dbReference type="NCBI Taxonomy" id="2762217"/>
    <lineage>
        <taxon>Bacteria</taxon>
        <taxon>Bacillati</taxon>
        <taxon>Bacillota</taxon>
        <taxon>Bacilli</taxon>
        <taxon>Bacillales</taxon>
        <taxon>Bacillaceae</taxon>
        <taxon>Bacillus</taxon>
    </lineage>
</organism>
<dbReference type="EMBL" id="JACSPV010000060">
    <property type="protein sequence ID" value="MBD8007452.1"/>
    <property type="molecule type" value="Genomic_DNA"/>
</dbReference>
<sequence length="502" mass="57161">MARWYNKVVGEMSKLRNSIMARFGILTGTIGATYKLDSSRVDYKMARSLYYNEDDNYKLGAGFAKPIVNIKAAFIGVPDFNIDDKDAKEVLDAFTKANRSKMQDTHRNALREGDCFIWLTREEEKDKSLYPELTTVLKYNILPPDMVKKINRDPLTNEPMEYVLESETEWEDDKGYKKKAKIIQTISRGLRVIEVDGDEVPPGVEVGEHKTLWDFIPIIHFKNEDDETAAFGKSELEPIEPFLKAYHDVTLHAMKGSKMHSTPRLKLKLKDVKTFLANNFGITDPAKHFKDGNTIDLDGQEMLILASDDDAEFIEARSATGDAKGLLQLLFYCIVDASEIPEFIFGVHTPSSLSSVKEQMPIMMRSIDRKRDQLTSSWQRLARMVLAMTAQSENKSFSTFANELVWEKIDPRDGKEIAEELKITVEALTVALNNHIISHEAAVSYLSKLVETMNEYATEDPEIEGEKDRIALTKLERSRLGDEPFLEKQLSQIKRNLDKKAV</sequence>
<keyword evidence="2" id="KW-1185">Reference proteome</keyword>
<comment type="caution">
    <text evidence="1">The sequence shown here is derived from an EMBL/GenBank/DDBJ whole genome shotgun (WGS) entry which is preliminary data.</text>
</comment>
<evidence type="ECO:0000313" key="2">
    <source>
        <dbReference type="Proteomes" id="UP000648182"/>
    </source>
</evidence>
<proteinExistence type="predicted"/>
<dbReference type="RefSeq" id="WP_191816092.1">
    <property type="nucleotide sequence ID" value="NZ_JACSPV010000060.1"/>
</dbReference>